<dbReference type="Pfam" id="PF12833">
    <property type="entry name" value="HTH_18"/>
    <property type="match status" value="1"/>
</dbReference>
<dbReference type="SMART" id="SM00342">
    <property type="entry name" value="HTH_ARAC"/>
    <property type="match status" value="1"/>
</dbReference>
<evidence type="ECO:0000259" key="4">
    <source>
        <dbReference type="PROSITE" id="PS01124"/>
    </source>
</evidence>
<dbReference type="PROSITE" id="PS01124">
    <property type="entry name" value="HTH_ARAC_FAMILY_2"/>
    <property type="match status" value="1"/>
</dbReference>
<dbReference type="InterPro" id="IPR018060">
    <property type="entry name" value="HTH_AraC"/>
</dbReference>
<feature type="domain" description="HTH araC/xylS-type" evidence="4">
    <location>
        <begin position="185"/>
        <end position="283"/>
    </location>
</feature>
<sequence length="292" mass="34178">MSYISFYLPPFPTFIKGGEAVFTKGNKHIRRTYTVFDLLYVLEGEIHITEHESRFTVQEGQYVILVPGLEHYGHKGCEGETRYVWLHFNIEHQYDVVPKQPLDWTKLSIREGDFEEAARFNFYIPQYNSITQRELLEQLLKQLTVLESEQSPDHKLRQQIIFQDILLLLQKQALQIPSATEKVSEEVLKYIRGNYQKPIKMADISANLHFNPDYITRCVQKTIGTSPSQYLNQYRIVKAKSRLATTNDKISSVCKDVGIEDQGYFSKLFRKMEGMSPGEYRRIVHRTEEDIE</sequence>
<organism evidence="5 6">
    <name type="scientific">Bacillus suaedaesalsae</name>
    <dbReference type="NCBI Taxonomy" id="2810349"/>
    <lineage>
        <taxon>Bacteria</taxon>
        <taxon>Bacillati</taxon>
        <taxon>Bacillota</taxon>
        <taxon>Bacilli</taxon>
        <taxon>Bacillales</taxon>
        <taxon>Bacillaceae</taxon>
        <taxon>Bacillus</taxon>
    </lineage>
</organism>
<dbReference type="PANTHER" id="PTHR43280">
    <property type="entry name" value="ARAC-FAMILY TRANSCRIPTIONAL REGULATOR"/>
    <property type="match status" value="1"/>
</dbReference>
<dbReference type="EMBL" id="JAFELM010000019">
    <property type="protein sequence ID" value="MBM6617115.1"/>
    <property type="molecule type" value="Genomic_DNA"/>
</dbReference>
<evidence type="ECO:0000256" key="3">
    <source>
        <dbReference type="ARBA" id="ARBA00023163"/>
    </source>
</evidence>
<evidence type="ECO:0000256" key="2">
    <source>
        <dbReference type="ARBA" id="ARBA00023125"/>
    </source>
</evidence>
<keyword evidence="2" id="KW-0238">DNA-binding</keyword>
<keyword evidence="3" id="KW-0804">Transcription</keyword>
<dbReference type="InterPro" id="IPR037923">
    <property type="entry name" value="HTH-like"/>
</dbReference>
<dbReference type="SUPFAM" id="SSF51215">
    <property type="entry name" value="Regulatory protein AraC"/>
    <property type="match status" value="1"/>
</dbReference>
<dbReference type="SUPFAM" id="SSF46689">
    <property type="entry name" value="Homeodomain-like"/>
    <property type="match status" value="2"/>
</dbReference>
<dbReference type="Gene3D" id="1.10.10.60">
    <property type="entry name" value="Homeodomain-like"/>
    <property type="match status" value="2"/>
</dbReference>
<proteinExistence type="predicted"/>
<evidence type="ECO:0000256" key="1">
    <source>
        <dbReference type="ARBA" id="ARBA00023015"/>
    </source>
</evidence>
<dbReference type="Gene3D" id="2.60.120.10">
    <property type="entry name" value="Jelly Rolls"/>
    <property type="match status" value="1"/>
</dbReference>
<dbReference type="InterPro" id="IPR009057">
    <property type="entry name" value="Homeodomain-like_sf"/>
</dbReference>
<dbReference type="InterPro" id="IPR014710">
    <property type="entry name" value="RmlC-like_jellyroll"/>
</dbReference>
<keyword evidence="1" id="KW-0805">Transcription regulation</keyword>
<dbReference type="InterPro" id="IPR020449">
    <property type="entry name" value="Tscrpt_reg_AraC-type_HTH"/>
</dbReference>
<evidence type="ECO:0000313" key="5">
    <source>
        <dbReference type="EMBL" id="MBM6617115.1"/>
    </source>
</evidence>
<name>A0ABS2DGG4_9BACI</name>
<dbReference type="RefSeq" id="WP_204202502.1">
    <property type="nucleotide sequence ID" value="NZ_JAFELM010000019.1"/>
</dbReference>
<keyword evidence="6" id="KW-1185">Reference proteome</keyword>
<reference evidence="5 6" key="1">
    <citation type="submission" date="2021-02" db="EMBL/GenBank/DDBJ databases">
        <title>Bacillus sp. RD4P76, an endophyte from a halophyte.</title>
        <authorList>
            <person name="Sun J.-Q."/>
        </authorList>
    </citation>
    <scope>NUCLEOTIDE SEQUENCE [LARGE SCALE GENOMIC DNA]</scope>
    <source>
        <strain evidence="5 6">RD4P76</strain>
    </source>
</reference>
<dbReference type="PRINTS" id="PR00032">
    <property type="entry name" value="HTHARAC"/>
</dbReference>
<accession>A0ABS2DGG4</accession>
<gene>
    <name evidence="5" type="ORF">JR050_05435</name>
</gene>
<comment type="caution">
    <text evidence="5">The sequence shown here is derived from an EMBL/GenBank/DDBJ whole genome shotgun (WGS) entry which is preliminary data.</text>
</comment>
<protein>
    <submittedName>
        <fullName evidence="5">Helix-turn-helix domain-containing protein</fullName>
    </submittedName>
</protein>
<evidence type="ECO:0000313" key="6">
    <source>
        <dbReference type="Proteomes" id="UP001518925"/>
    </source>
</evidence>
<dbReference type="PANTHER" id="PTHR43280:SF30">
    <property type="entry name" value="MMSAB OPERON REGULATORY PROTEIN"/>
    <property type="match status" value="1"/>
</dbReference>
<dbReference type="Proteomes" id="UP001518925">
    <property type="component" value="Unassembled WGS sequence"/>
</dbReference>